<dbReference type="RefSeq" id="WP_153287786.1">
    <property type="nucleotide sequence ID" value="NZ_CP045643.1"/>
</dbReference>
<organism evidence="2 3">
    <name type="scientific">Streptomyces fagopyri</name>
    <dbReference type="NCBI Taxonomy" id="2662397"/>
    <lineage>
        <taxon>Bacteria</taxon>
        <taxon>Bacillati</taxon>
        <taxon>Actinomycetota</taxon>
        <taxon>Actinomycetes</taxon>
        <taxon>Kitasatosporales</taxon>
        <taxon>Streptomycetaceae</taxon>
        <taxon>Streptomyces</taxon>
    </lineage>
</organism>
<dbReference type="Pfam" id="PF13565">
    <property type="entry name" value="HTH_32"/>
    <property type="match status" value="1"/>
</dbReference>
<feature type="region of interest" description="Disordered" evidence="1">
    <location>
        <begin position="67"/>
        <end position="92"/>
    </location>
</feature>
<sequence>MTTETVSQWRGRFLKGRLDGLGDAPRPGRERTVTDERVAESVRMTLEAKPRNATHWSTRSMARGWASRSRRSDCRSRRTYPAGWTGPSRCCR</sequence>
<name>A0A5Q0L9D6_9ACTN</name>
<dbReference type="Proteomes" id="UP000326179">
    <property type="component" value="Chromosome"/>
</dbReference>
<accession>A0A5Q0L9D6</accession>
<evidence type="ECO:0008006" key="4">
    <source>
        <dbReference type="Google" id="ProtNLM"/>
    </source>
</evidence>
<evidence type="ECO:0000313" key="3">
    <source>
        <dbReference type="Proteomes" id="UP000326179"/>
    </source>
</evidence>
<keyword evidence="3" id="KW-1185">Reference proteome</keyword>
<protein>
    <recommendedName>
        <fullName evidence="4">Helix-turn-helix domain-containing protein</fullName>
    </recommendedName>
</protein>
<dbReference type="EMBL" id="CP045643">
    <property type="protein sequence ID" value="QFZ73424.1"/>
    <property type="molecule type" value="Genomic_DNA"/>
</dbReference>
<proteinExistence type="predicted"/>
<evidence type="ECO:0000256" key="1">
    <source>
        <dbReference type="SAM" id="MobiDB-lite"/>
    </source>
</evidence>
<evidence type="ECO:0000313" key="2">
    <source>
        <dbReference type="EMBL" id="QFZ73424.1"/>
    </source>
</evidence>
<dbReference type="AlphaFoldDB" id="A0A5Q0L9D6"/>
<dbReference type="KEGG" id="sfy:GFH48_09290"/>
<reference evidence="2 3" key="1">
    <citation type="submission" date="2019-10" db="EMBL/GenBank/DDBJ databases">
        <title>A novel species.</title>
        <authorList>
            <person name="Gao J."/>
        </authorList>
    </citation>
    <scope>NUCLEOTIDE SEQUENCE [LARGE SCALE GENOMIC DNA]</scope>
    <source>
        <strain evidence="2 3">QMT-28</strain>
    </source>
</reference>
<gene>
    <name evidence="2" type="ORF">GFH48_09290</name>
</gene>